<proteinExistence type="predicted"/>
<reference evidence="1" key="1">
    <citation type="submission" date="2009-01" db="EMBL/GenBank/DDBJ databases">
        <title>The Genome Sequence of Brucella pinnipedialis M292/94/1.</title>
        <authorList>
            <consortium name="The Broad Institute Genome Sequencing Platform"/>
            <person name="Ward D."/>
            <person name="Young S.K."/>
            <person name="Kodira C.D."/>
            <person name="Zeng Q."/>
            <person name="Koehrsen M."/>
            <person name="Alvarado L."/>
            <person name="Berlin A."/>
            <person name="Borenstein D."/>
            <person name="Chen Z."/>
            <person name="Engels R."/>
            <person name="Freedman E."/>
            <person name="Gellesch M."/>
            <person name="Goldberg J."/>
            <person name="Griggs A."/>
            <person name="Gujja S."/>
            <person name="Heiman D."/>
            <person name="Hepburn T."/>
            <person name="Howarth C."/>
            <person name="Jen D."/>
            <person name="Larson L."/>
            <person name="Lewis B."/>
            <person name="Mehta T."/>
            <person name="Park D."/>
            <person name="Pearson M."/>
            <person name="Roberts A."/>
            <person name="Saif S."/>
            <person name="Shea T."/>
            <person name="Shenoy N."/>
            <person name="Sisk P."/>
            <person name="Stolte C."/>
            <person name="Sykes S."/>
            <person name="Walk T."/>
            <person name="White J."/>
            <person name="Yandava C."/>
            <person name="Whatmore A.M."/>
            <person name="Perrett L.L."/>
            <person name="O'Callaghan D."/>
            <person name="Nusbaum C."/>
            <person name="Galagan J."/>
            <person name="Birren B."/>
        </authorList>
    </citation>
    <scope>NUCLEOTIDE SEQUENCE [LARGE SCALE GENOMIC DNA]</scope>
    <source>
        <strain evidence="1">M292/94/1</strain>
    </source>
</reference>
<dbReference type="HOGENOM" id="CLU_3248208_0_0_5"/>
<evidence type="ECO:0000313" key="1">
    <source>
        <dbReference type="EMBL" id="EEZ30022.1"/>
    </source>
</evidence>
<dbReference type="EMBL" id="EQ999546">
    <property type="protein sequence ID" value="EEZ30022.1"/>
    <property type="molecule type" value="Genomic_DNA"/>
</dbReference>
<dbReference type="Proteomes" id="UP000004659">
    <property type="component" value="Unassembled WGS sequence"/>
</dbReference>
<sequence>MALATVSEGLMRPATLWAGQEAALFIRAAKVGERLAKGPLPLPFPEMVEMEL</sequence>
<accession>A0A0E1X9W7</accession>
<protein>
    <submittedName>
        <fullName evidence="1">Uncharacterized protein</fullName>
    </submittedName>
</protein>
<organism evidence="1">
    <name type="scientific">Brucella pinnipedialis M292/94/1</name>
    <dbReference type="NCBI Taxonomy" id="520462"/>
    <lineage>
        <taxon>Bacteria</taxon>
        <taxon>Pseudomonadati</taxon>
        <taxon>Pseudomonadota</taxon>
        <taxon>Alphaproteobacteria</taxon>
        <taxon>Hyphomicrobiales</taxon>
        <taxon>Brucellaceae</taxon>
        <taxon>Brucella/Ochrobactrum group</taxon>
        <taxon>Brucella</taxon>
    </lineage>
</organism>
<gene>
    <name evidence="1" type="ORF">BALG_00141</name>
</gene>
<name>A0A0E1X9W7_9HYPH</name>
<dbReference type="AlphaFoldDB" id="A0A0E1X9W7"/>